<dbReference type="EMBL" id="SRLO01000229">
    <property type="protein sequence ID" value="TNN65840.1"/>
    <property type="molecule type" value="Genomic_DNA"/>
</dbReference>
<evidence type="ECO:0000313" key="2">
    <source>
        <dbReference type="EMBL" id="TNN65840.1"/>
    </source>
</evidence>
<proteinExistence type="predicted"/>
<protein>
    <submittedName>
        <fullName evidence="2">Uncharacterized protein</fullName>
    </submittedName>
</protein>
<accession>A0A4Z2HJS6</accession>
<dbReference type="Proteomes" id="UP000314294">
    <property type="component" value="Unassembled WGS sequence"/>
</dbReference>
<evidence type="ECO:0000256" key="1">
    <source>
        <dbReference type="SAM" id="MobiDB-lite"/>
    </source>
</evidence>
<evidence type="ECO:0000313" key="3">
    <source>
        <dbReference type="Proteomes" id="UP000314294"/>
    </source>
</evidence>
<name>A0A4Z2HJS6_9TELE</name>
<gene>
    <name evidence="2" type="ORF">EYF80_023992</name>
</gene>
<feature type="region of interest" description="Disordered" evidence="1">
    <location>
        <begin position="1"/>
        <end position="32"/>
    </location>
</feature>
<dbReference type="AlphaFoldDB" id="A0A4Z2HJS6"/>
<sequence>MATGLEATEDVYNQNEEPHDGRTVSPQNNLPEDDADLEFLQAYASFSQRLPDTGLLYNRSTVLKRRQPVLHRAAGPGSHP</sequence>
<organism evidence="2 3">
    <name type="scientific">Liparis tanakae</name>
    <name type="common">Tanaka's snailfish</name>
    <dbReference type="NCBI Taxonomy" id="230148"/>
    <lineage>
        <taxon>Eukaryota</taxon>
        <taxon>Metazoa</taxon>
        <taxon>Chordata</taxon>
        <taxon>Craniata</taxon>
        <taxon>Vertebrata</taxon>
        <taxon>Euteleostomi</taxon>
        <taxon>Actinopterygii</taxon>
        <taxon>Neopterygii</taxon>
        <taxon>Teleostei</taxon>
        <taxon>Neoteleostei</taxon>
        <taxon>Acanthomorphata</taxon>
        <taxon>Eupercaria</taxon>
        <taxon>Perciformes</taxon>
        <taxon>Cottioidei</taxon>
        <taxon>Cottales</taxon>
        <taxon>Liparidae</taxon>
        <taxon>Liparis</taxon>
    </lineage>
</organism>
<keyword evidence="3" id="KW-1185">Reference proteome</keyword>
<comment type="caution">
    <text evidence="2">The sequence shown here is derived from an EMBL/GenBank/DDBJ whole genome shotgun (WGS) entry which is preliminary data.</text>
</comment>
<reference evidence="2 3" key="1">
    <citation type="submission" date="2019-03" db="EMBL/GenBank/DDBJ databases">
        <title>First draft genome of Liparis tanakae, snailfish: a comprehensive survey of snailfish specific genes.</title>
        <authorList>
            <person name="Kim W."/>
            <person name="Song I."/>
            <person name="Jeong J.-H."/>
            <person name="Kim D."/>
            <person name="Kim S."/>
            <person name="Ryu S."/>
            <person name="Song J.Y."/>
            <person name="Lee S.K."/>
        </authorList>
    </citation>
    <scope>NUCLEOTIDE SEQUENCE [LARGE SCALE GENOMIC DNA]</scope>
    <source>
        <tissue evidence="2">Muscle</tissue>
    </source>
</reference>